<keyword evidence="2" id="KW-1185">Reference proteome</keyword>
<accession>A0A9D4ISQ8</accession>
<gene>
    <name evidence="1" type="ORF">DPMN_164865</name>
</gene>
<dbReference type="AlphaFoldDB" id="A0A9D4ISQ8"/>
<name>A0A9D4ISQ8_DREPO</name>
<comment type="caution">
    <text evidence="1">The sequence shown here is derived from an EMBL/GenBank/DDBJ whole genome shotgun (WGS) entry which is preliminary data.</text>
</comment>
<dbReference type="Proteomes" id="UP000828390">
    <property type="component" value="Unassembled WGS sequence"/>
</dbReference>
<protein>
    <submittedName>
        <fullName evidence="1">Uncharacterized protein</fullName>
    </submittedName>
</protein>
<sequence length="87" mass="9684">MSPLLLKLLRNNSGVHPKKGFYLHPALLNEHGPASLGPTSRLPKKNPCNEQIATLRIILEHFQECNSSTLSAMGMQLTAFDRQSFLN</sequence>
<organism evidence="1 2">
    <name type="scientific">Dreissena polymorpha</name>
    <name type="common">Zebra mussel</name>
    <name type="synonym">Mytilus polymorpha</name>
    <dbReference type="NCBI Taxonomy" id="45954"/>
    <lineage>
        <taxon>Eukaryota</taxon>
        <taxon>Metazoa</taxon>
        <taxon>Spiralia</taxon>
        <taxon>Lophotrochozoa</taxon>
        <taxon>Mollusca</taxon>
        <taxon>Bivalvia</taxon>
        <taxon>Autobranchia</taxon>
        <taxon>Heteroconchia</taxon>
        <taxon>Euheterodonta</taxon>
        <taxon>Imparidentia</taxon>
        <taxon>Neoheterodontei</taxon>
        <taxon>Myida</taxon>
        <taxon>Dreissenoidea</taxon>
        <taxon>Dreissenidae</taxon>
        <taxon>Dreissena</taxon>
    </lineage>
</organism>
<evidence type="ECO:0000313" key="1">
    <source>
        <dbReference type="EMBL" id="KAH3786756.1"/>
    </source>
</evidence>
<reference evidence="1" key="2">
    <citation type="submission" date="2020-11" db="EMBL/GenBank/DDBJ databases">
        <authorList>
            <person name="McCartney M.A."/>
            <person name="Auch B."/>
            <person name="Kono T."/>
            <person name="Mallez S."/>
            <person name="Becker A."/>
            <person name="Gohl D.M."/>
            <person name="Silverstein K.A.T."/>
            <person name="Koren S."/>
            <person name="Bechman K.B."/>
            <person name="Herman A."/>
            <person name="Abrahante J.E."/>
            <person name="Garbe J."/>
        </authorList>
    </citation>
    <scope>NUCLEOTIDE SEQUENCE</scope>
    <source>
        <strain evidence="1">Duluth1</strain>
        <tissue evidence="1">Whole animal</tissue>
    </source>
</reference>
<reference evidence="1" key="1">
    <citation type="journal article" date="2019" name="bioRxiv">
        <title>The Genome of the Zebra Mussel, Dreissena polymorpha: A Resource for Invasive Species Research.</title>
        <authorList>
            <person name="McCartney M.A."/>
            <person name="Auch B."/>
            <person name="Kono T."/>
            <person name="Mallez S."/>
            <person name="Zhang Y."/>
            <person name="Obille A."/>
            <person name="Becker A."/>
            <person name="Abrahante J.E."/>
            <person name="Garbe J."/>
            <person name="Badalamenti J.P."/>
            <person name="Herman A."/>
            <person name="Mangelson H."/>
            <person name="Liachko I."/>
            <person name="Sullivan S."/>
            <person name="Sone E.D."/>
            <person name="Koren S."/>
            <person name="Silverstein K.A.T."/>
            <person name="Beckman K.B."/>
            <person name="Gohl D.M."/>
        </authorList>
    </citation>
    <scope>NUCLEOTIDE SEQUENCE</scope>
    <source>
        <strain evidence="1">Duluth1</strain>
        <tissue evidence="1">Whole animal</tissue>
    </source>
</reference>
<evidence type="ECO:0000313" key="2">
    <source>
        <dbReference type="Proteomes" id="UP000828390"/>
    </source>
</evidence>
<dbReference type="EMBL" id="JAIWYP010000008">
    <property type="protein sequence ID" value="KAH3786756.1"/>
    <property type="molecule type" value="Genomic_DNA"/>
</dbReference>
<proteinExistence type="predicted"/>